<reference evidence="8" key="1">
    <citation type="submission" date="2016-04" db="EMBL/GenBank/DDBJ databases">
        <title>Complete Genome Sequences of Twelve Strains of a Stable Defined Moderately Diverse Mouse Microbiota 2 (sDMDMm2).</title>
        <authorList>
            <person name="Uchimura Y."/>
            <person name="Wyss M."/>
            <person name="Brugiroux S."/>
            <person name="Limenitakis J.P."/>
            <person name="Stecher B."/>
            <person name="McCoy K.D."/>
            <person name="Macpherson A.J."/>
        </authorList>
    </citation>
    <scope>NUCLEOTIDE SEQUENCE [LARGE SCALE GENOMIC DNA]</scope>
    <source>
        <strain evidence="8">YL27</strain>
    </source>
</reference>
<gene>
    <name evidence="7" type="ORF">A4V02_07455</name>
</gene>
<comment type="subunit">
    <text evidence="2">Monomer.</text>
</comment>
<organism evidence="7 8">
    <name type="scientific">Muribaculum intestinale</name>
    <dbReference type="NCBI Taxonomy" id="1796646"/>
    <lineage>
        <taxon>Bacteria</taxon>
        <taxon>Pseudomonadati</taxon>
        <taxon>Bacteroidota</taxon>
        <taxon>Bacteroidia</taxon>
        <taxon>Bacteroidales</taxon>
        <taxon>Muribaculaceae</taxon>
        <taxon>Muribaculum</taxon>
    </lineage>
</organism>
<dbReference type="KEGG" id="pary:A4V02_07455"/>
<evidence type="ECO:0000313" key="7">
    <source>
        <dbReference type="EMBL" id="ANU63577.1"/>
    </source>
</evidence>
<dbReference type="Pfam" id="PF14508">
    <property type="entry name" value="GH97_N"/>
    <property type="match status" value="1"/>
</dbReference>
<feature type="domain" description="Glycosyl-hydrolase 97 catalytic" evidence="4">
    <location>
        <begin position="312"/>
        <end position="508"/>
    </location>
</feature>
<keyword evidence="3" id="KW-0106">Calcium</keyword>
<dbReference type="InterPro" id="IPR017853">
    <property type="entry name" value="GH"/>
</dbReference>
<evidence type="ECO:0000256" key="3">
    <source>
        <dbReference type="ARBA" id="ARBA00022837"/>
    </source>
</evidence>
<feature type="domain" description="Glycosyl-hydrolase 97 C-terminal oligomerisation" evidence="6">
    <location>
        <begin position="599"/>
        <end position="699"/>
    </location>
</feature>
<dbReference type="RefSeq" id="WP_068960888.1">
    <property type="nucleotide sequence ID" value="NZ_CAJTAP010000013.1"/>
</dbReference>
<dbReference type="PANTHER" id="PTHR35803:SF1">
    <property type="entry name" value="GLUCAN 1,4-ALPHA-GLUCOSIDASE SUSB"/>
    <property type="match status" value="1"/>
</dbReference>
<dbReference type="InterPro" id="IPR019563">
    <property type="entry name" value="GH97_catalytic"/>
</dbReference>
<dbReference type="InterPro" id="IPR013785">
    <property type="entry name" value="Aldolase_TIM"/>
</dbReference>
<dbReference type="PANTHER" id="PTHR35803">
    <property type="entry name" value="GLUCAN 1,4-ALPHA-GLUCOSIDASE SUSB-RELATED"/>
    <property type="match status" value="1"/>
</dbReference>
<keyword evidence="8" id="KW-1185">Reference proteome</keyword>
<dbReference type="PROSITE" id="PS51257">
    <property type="entry name" value="PROKAR_LIPOPROTEIN"/>
    <property type="match status" value="1"/>
</dbReference>
<dbReference type="SUPFAM" id="SSF51445">
    <property type="entry name" value="(Trans)glycosidases"/>
    <property type="match status" value="1"/>
</dbReference>
<evidence type="ECO:0000313" key="8">
    <source>
        <dbReference type="Proteomes" id="UP000186351"/>
    </source>
</evidence>
<dbReference type="GeneID" id="65536692"/>
<dbReference type="Proteomes" id="UP000186351">
    <property type="component" value="Chromosome"/>
</dbReference>
<dbReference type="OrthoDB" id="1109141at2"/>
<dbReference type="InterPro" id="IPR014718">
    <property type="entry name" value="GH-type_carb-bd"/>
</dbReference>
<evidence type="ECO:0000259" key="4">
    <source>
        <dbReference type="Pfam" id="PF10566"/>
    </source>
</evidence>
<proteinExistence type="predicted"/>
<evidence type="ECO:0000256" key="1">
    <source>
        <dbReference type="ARBA" id="ARBA00001913"/>
    </source>
</evidence>
<evidence type="ECO:0000259" key="6">
    <source>
        <dbReference type="Pfam" id="PF14509"/>
    </source>
</evidence>
<dbReference type="Pfam" id="PF10566">
    <property type="entry name" value="Glyco_hydro_97"/>
    <property type="match status" value="1"/>
</dbReference>
<dbReference type="InterPro" id="IPR052720">
    <property type="entry name" value="Glycosyl_hydrolase_97"/>
</dbReference>
<accession>A0A1B1S9V3</accession>
<evidence type="ECO:0000256" key="2">
    <source>
        <dbReference type="ARBA" id="ARBA00011245"/>
    </source>
</evidence>
<name>A0A1B1S9V3_9BACT</name>
<dbReference type="Gene3D" id="3.20.20.70">
    <property type="entry name" value="Aldolase class I"/>
    <property type="match status" value="1"/>
</dbReference>
<feature type="domain" description="Glycosyl-hydrolase 97 N-terminal" evidence="5">
    <location>
        <begin position="25"/>
        <end position="293"/>
    </location>
</feature>
<protein>
    <submittedName>
        <fullName evidence="7">Alpha-glucosidase</fullName>
    </submittedName>
</protein>
<dbReference type="InterPro" id="IPR029483">
    <property type="entry name" value="GH97_C"/>
</dbReference>
<dbReference type="AlphaFoldDB" id="A0A1B1S9V3"/>
<dbReference type="Pfam" id="PF14509">
    <property type="entry name" value="GH97_C"/>
    <property type="match status" value="1"/>
</dbReference>
<evidence type="ECO:0000259" key="5">
    <source>
        <dbReference type="Pfam" id="PF14508"/>
    </source>
</evidence>
<comment type="cofactor">
    <cofactor evidence="1">
        <name>Ca(2+)</name>
        <dbReference type="ChEBI" id="CHEBI:29108"/>
    </cofactor>
</comment>
<dbReference type="Gene3D" id="2.70.98.10">
    <property type="match status" value="1"/>
</dbReference>
<dbReference type="InterPro" id="IPR029486">
    <property type="entry name" value="GH97_N"/>
</dbReference>
<sequence>MKKHFAWLTAAGILTACSQGGPLQVSSPDGKLLVNFNIEEGGAPAYSASFDGEEIVATSYLGFQMEKFGALTSGFKMTAHHESEHNETWAPVWGEQDSVVNHYRQLVVEMKKKTDSVDVLLNVEFRVFDEGFAFRYVFPEQKTKQFVIDQELSRFAMTGDHTAWWIPGDYDTQEYEYTRSQLSEIAARHTAALVGNVSASAFDQWAVQTSLMMKTGDEKPLYLNIHEAALIDYPAMHLLYNDSSCTFTSALTPDGNGHMAVIDTPFSTPWRVVMVSDKATDILSTQIIYNLNESCVLDDTSWIHPTKYMGVWWEMITGKSDWSYTNAHDFDLATFDYSKARPHGRHGATTDNVKRYIDFAAANGFDQLLVEGWNVGWEDWLGREKDYVFDFVTPYPDFDIKALNDYAHSKGIKLMMHHETSGSIPNYERHMEAAYSLMNEYGYDAVKSGYVGNILPKGSYHYGQPQIRHYLDAIRRAADHKIMVNAHEAVRPTGLARTYPNLVGNESAMGTEYRNMTPGHVTILPFTRLKGGPMDFTPGIFEMDLGKFSPDKTHKRATVAGQLALYVTMYSPLQMAADLPEHYAEKMDAFQFIKDVPVDWSKSHYLDAEPGEFIVAARRAKGGDDWYVGGVTNDEARDVTVSMSFLKPGVTYQATFYTDAPDADCDSNSGAYEISKETVTSRTVSTIHMARGGGFAISIVPVK</sequence>
<accession>A0A1Z2XIS8</accession>
<dbReference type="GO" id="GO:0030246">
    <property type="term" value="F:carbohydrate binding"/>
    <property type="evidence" value="ECO:0007669"/>
    <property type="project" value="InterPro"/>
</dbReference>
<dbReference type="EMBL" id="CP015402">
    <property type="protein sequence ID" value="ANU63577.1"/>
    <property type="molecule type" value="Genomic_DNA"/>
</dbReference>
<dbReference type="STRING" id="1796646.A4V02_07455"/>